<dbReference type="EMBL" id="JADCNM010000009">
    <property type="protein sequence ID" value="KAG0468943.1"/>
    <property type="molecule type" value="Genomic_DNA"/>
</dbReference>
<dbReference type="AlphaFoldDB" id="A0A835QCN0"/>
<protein>
    <submittedName>
        <fullName evidence="1">Uncharacterized protein</fullName>
    </submittedName>
</protein>
<gene>
    <name evidence="1" type="ORF">HPP92_018271</name>
</gene>
<dbReference type="InterPro" id="IPR027443">
    <property type="entry name" value="IPNS-like_sf"/>
</dbReference>
<sequence>MPLLESFGVYDSTSSVDVVAFCSSMEVCPINASKVAEGLGLVGYSFQDWPCNMRLNAYHLKEESIGCQVVHAHTDSSLVTLLFEGEIGGVEITDENGKFVAVDSE</sequence>
<name>A0A835QCN0_VANPL</name>
<organism evidence="1 2">
    <name type="scientific">Vanilla planifolia</name>
    <name type="common">Vanilla</name>
    <dbReference type="NCBI Taxonomy" id="51239"/>
    <lineage>
        <taxon>Eukaryota</taxon>
        <taxon>Viridiplantae</taxon>
        <taxon>Streptophyta</taxon>
        <taxon>Embryophyta</taxon>
        <taxon>Tracheophyta</taxon>
        <taxon>Spermatophyta</taxon>
        <taxon>Magnoliopsida</taxon>
        <taxon>Liliopsida</taxon>
        <taxon>Asparagales</taxon>
        <taxon>Orchidaceae</taxon>
        <taxon>Vanilloideae</taxon>
        <taxon>Vanilleae</taxon>
        <taxon>Vanilla</taxon>
    </lineage>
</organism>
<dbReference type="SUPFAM" id="SSF51197">
    <property type="entry name" value="Clavaminate synthase-like"/>
    <property type="match status" value="1"/>
</dbReference>
<reference evidence="1 2" key="1">
    <citation type="journal article" date="2020" name="Nat. Food">
        <title>A phased Vanilla planifolia genome enables genetic improvement of flavour and production.</title>
        <authorList>
            <person name="Hasing T."/>
            <person name="Tang H."/>
            <person name="Brym M."/>
            <person name="Khazi F."/>
            <person name="Huang T."/>
            <person name="Chambers A.H."/>
        </authorList>
    </citation>
    <scope>NUCLEOTIDE SEQUENCE [LARGE SCALE GENOMIC DNA]</scope>
    <source>
        <tissue evidence="1">Leaf</tissue>
    </source>
</reference>
<evidence type="ECO:0000313" key="1">
    <source>
        <dbReference type="EMBL" id="KAG0468943.1"/>
    </source>
</evidence>
<comment type="caution">
    <text evidence="1">The sequence shown here is derived from an EMBL/GenBank/DDBJ whole genome shotgun (WGS) entry which is preliminary data.</text>
</comment>
<dbReference type="Gene3D" id="2.60.120.330">
    <property type="entry name" value="B-lactam Antibiotic, Isopenicillin N Synthase, Chain"/>
    <property type="match status" value="1"/>
</dbReference>
<dbReference type="OrthoDB" id="288590at2759"/>
<dbReference type="Proteomes" id="UP000639772">
    <property type="component" value="Chromosome 9"/>
</dbReference>
<evidence type="ECO:0000313" key="2">
    <source>
        <dbReference type="Proteomes" id="UP000639772"/>
    </source>
</evidence>
<accession>A0A835QCN0</accession>
<proteinExistence type="predicted"/>